<dbReference type="OrthoDB" id="9774290at2"/>
<dbReference type="Pfam" id="PF02595">
    <property type="entry name" value="Gly_kinase"/>
    <property type="match status" value="1"/>
</dbReference>
<comment type="similarity">
    <text evidence="1 4">Belongs to the glycerate kinase type-1 family.</text>
</comment>
<evidence type="ECO:0000313" key="6">
    <source>
        <dbReference type="Proteomes" id="UP000313231"/>
    </source>
</evidence>
<dbReference type="GO" id="GO:0031388">
    <property type="term" value="P:organic acid phosphorylation"/>
    <property type="evidence" value="ECO:0007669"/>
    <property type="project" value="UniProtKB-UniRule"/>
</dbReference>
<reference evidence="5 6" key="1">
    <citation type="journal article" date="2016" name="Int. J. Syst. Evol. Microbiol.">
        <title>Nocardioides albidus sp. nov., an actinobacterium isolated from garden soil.</title>
        <authorList>
            <person name="Singh H."/>
            <person name="Du J."/>
            <person name="Trinh H."/>
            <person name="Won K."/>
            <person name="Yang J.E."/>
            <person name="Yin C."/>
            <person name="Kook M."/>
            <person name="Yi T.H."/>
        </authorList>
    </citation>
    <scope>NUCLEOTIDE SEQUENCE [LARGE SCALE GENOMIC DNA]</scope>
    <source>
        <strain evidence="5 6">CCTCC AB 2015297</strain>
    </source>
</reference>
<protein>
    <submittedName>
        <fullName evidence="5">Glycerate kinase</fullName>
    </submittedName>
</protein>
<evidence type="ECO:0000313" key="5">
    <source>
        <dbReference type="EMBL" id="TNM38703.1"/>
    </source>
</evidence>
<dbReference type="EMBL" id="VDMP01000025">
    <property type="protein sequence ID" value="TNM38703.1"/>
    <property type="molecule type" value="Genomic_DNA"/>
</dbReference>
<accession>A0A5C4VS68</accession>
<evidence type="ECO:0000256" key="3">
    <source>
        <dbReference type="ARBA" id="ARBA00022777"/>
    </source>
</evidence>
<dbReference type="SUPFAM" id="SSF110738">
    <property type="entry name" value="Glycerate kinase I"/>
    <property type="match status" value="1"/>
</dbReference>
<dbReference type="AlphaFoldDB" id="A0A5C4VS68"/>
<dbReference type="PIRSF" id="PIRSF006078">
    <property type="entry name" value="GlxK"/>
    <property type="match status" value="1"/>
</dbReference>
<gene>
    <name evidence="5" type="ORF">FHP29_14795</name>
</gene>
<dbReference type="NCBIfam" id="TIGR00045">
    <property type="entry name" value="glycerate kinase"/>
    <property type="match status" value="1"/>
</dbReference>
<keyword evidence="6" id="KW-1185">Reference proteome</keyword>
<dbReference type="InterPro" id="IPR018197">
    <property type="entry name" value="Glycerate_kinase_RE-like"/>
</dbReference>
<evidence type="ECO:0000256" key="1">
    <source>
        <dbReference type="ARBA" id="ARBA00006284"/>
    </source>
</evidence>
<dbReference type="PANTHER" id="PTHR21599:SF0">
    <property type="entry name" value="GLYCERATE KINASE"/>
    <property type="match status" value="1"/>
</dbReference>
<dbReference type="Gene3D" id="3.40.50.10350">
    <property type="entry name" value="Glycerate kinase, domain 1"/>
    <property type="match status" value="1"/>
</dbReference>
<dbReference type="InterPro" id="IPR018193">
    <property type="entry name" value="Glyc_kinase_flavodox-like_fold"/>
</dbReference>
<dbReference type="InterPro" id="IPR004381">
    <property type="entry name" value="Glycerate_kinase"/>
</dbReference>
<proteinExistence type="inferred from homology"/>
<evidence type="ECO:0000256" key="2">
    <source>
        <dbReference type="ARBA" id="ARBA00022679"/>
    </source>
</evidence>
<name>A0A5C4VS68_9ACTN</name>
<keyword evidence="3 4" id="KW-0418">Kinase</keyword>
<dbReference type="Gene3D" id="3.90.1510.10">
    <property type="entry name" value="Glycerate kinase, domain 2"/>
    <property type="match status" value="1"/>
</dbReference>
<keyword evidence="2 4" id="KW-0808">Transferase</keyword>
<dbReference type="InterPro" id="IPR036129">
    <property type="entry name" value="Glycerate_kinase_sf"/>
</dbReference>
<organism evidence="5 6">
    <name type="scientific">Nocardioides albidus</name>
    <dbReference type="NCBI Taxonomy" id="1517589"/>
    <lineage>
        <taxon>Bacteria</taxon>
        <taxon>Bacillati</taxon>
        <taxon>Actinomycetota</taxon>
        <taxon>Actinomycetes</taxon>
        <taxon>Propionibacteriales</taxon>
        <taxon>Nocardioidaceae</taxon>
        <taxon>Nocardioides</taxon>
    </lineage>
</organism>
<comment type="caution">
    <text evidence="5">The sequence shown here is derived from an EMBL/GenBank/DDBJ whole genome shotgun (WGS) entry which is preliminary data.</text>
</comment>
<dbReference type="GO" id="GO:0008887">
    <property type="term" value="F:glycerate kinase activity"/>
    <property type="evidence" value="ECO:0007669"/>
    <property type="project" value="UniProtKB-UniRule"/>
</dbReference>
<evidence type="ECO:0000256" key="4">
    <source>
        <dbReference type="PIRNR" id="PIRNR006078"/>
    </source>
</evidence>
<dbReference type="PANTHER" id="PTHR21599">
    <property type="entry name" value="GLYCERATE KINASE"/>
    <property type="match status" value="1"/>
</dbReference>
<dbReference type="Proteomes" id="UP000313231">
    <property type="component" value="Unassembled WGS sequence"/>
</dbReference>
<sequence length="374" mass="37044">MVASDKFKGSLTAAEVAAAVGAGVRRIRPDAVVESAPVADGGDGTLAAAEAAGFVLAPVTVTGPTGAPVRTSYARRGNVAVVELADTSGLVRLPGGPDPMRASSRGAGEALAAAVDAGCRRLVLGIGGSASTDGGAGLLRGLGARLLAADGEEIADGGAGLARVARLDLTGLRSRLAGVELIVACDVDNPLTGPRGAAAVYGPQKGADDVQVRLLDGALSHWADVVAASTGADVRDNPGAGAAGGVGFAALALLGAELRSGIELVLELVDFERRLDGADLVVTGEGALDEQTLHGKAPAGVAAAAARAGIPVVAVCGVNRLDDGRLRRAGIGTAYALLDLEPDLHRCLTGGAALLERLGERIAAEHLALTKETA</sequence>